<dbReference type="AlphaFoldDB" id="A0A9P8PTK6"/>
<proteinExistence type="predicted"/>
<reference evidence="2" key="2">
    <citation type="submission" date="2021-01" db="EMBL/GenBank/DDBJ databases">
        <authorList>
            <person name="Schikora-Tamarit M.A."/>
        </authorList>
    </citation>
    <scope>NUCLEOTIDE SEQUENCE</scope>
    <source>
        <strain evidence="2">CBS2887</strain>
    </source>
</reference>
<feature type="transmembrane region" description="Helical" evidence="1">
    <location>
        <begin position="33"/>
        <end position="55"/>
    </location>
</feature>
<reference evidence="2" key="1">
    <citation type="journal article" date="2021" name="Open Biol.">
        <title>Shared evolutionary footprints suggest mitochondrial oxidative damage underlies multiple complex I losses in fungi.</title>
        <authorList>
            <person name="Schikora-Tamarit M.A."/>
            <person name="Marcet-Houben M."/>
            <person name="Nosek J."/>
            <person name="Gabaldon T."/>
        </authorList>
    </citation>
    <scope>NUCLEOTIDE SEQUENCE</scope>
    <source>
        <strain evidence="2">CBS2887</strain>
    </source>
</reference>
<evidence type="ECO:0000313" key="2">
    <source>
        <dbReference type="EMBL" id="KAH3677169.1"/>
    </source>
</evidence>
<evidence type="ECO:0000313" key="3">
    <source>
        <dbReference type="Proteomes" id="UP000774326"/>
    </source>
</evidence>
<keyword evidence="3" id="KW-1185">Reference proteome</keyword>
<gene>
    <name evidence="2" type="ORF">WICPIJ_009023</name>
</gene>
<dbReference type="EMBL" id="JAEUBG010005188">
    <property type="protein sequence ID" value="KAH3677169.1"/>
    <property type="molecule type" value="Genomic_DNA"/>
</dbReference>
<accession>A0A9P8PTK6</accession>
<dbReference type="Proteomes" id="UP000774326">
    <property type="component" value="Unassembled WGS sequence"/>
</dbReference>
<organism evidence="2 3">
    <name type="scientific">Wickerhamomyces pijperi</name>
    <name type="common">Yeast</name>
    <name type="synonym">Pichia pijperi</name>
    <dbReference type="NCBI Taxonomy" id="599730"/>
    <lineage>
        <taxon>Eukaryota</taxon>
        <taxon>Fungi</taxon>
        <taxon>Dikarya</taxon>
        <taxon>Ascomycota</taxon>
        <taxon>Saccharomycotina</taxon>
        <taxon>Saccharomycetes</taxon>
        <taxon>Phaffomycetales</taxon>
        <taxon>Wickerhamomycetaceae</taxon>
        <taxon>Wickerhamomyces</taxon>
    </lineage>
</organism>
<name>A0A9P8PTK6_WICPI</name>
<sequence>MEVIDTTGFQDNSDDCEVCGDPSENNHGSDECVIILVFLFVLLLLLLLFDGDGLFGDFRNRSRFVGQDAHLLQVQLVDLGHCDWGIDELHLTVLSDLSVSQTFSSGTFRTPRDIVQVAEGVDVQHVDVGWRQ</sequence>
<comment type="caution">
    <text evidence="2">The sequence shown here is derived from an EMBL/GenBank/DDBJ whole genome shotgun (WGS) entry which is preliminary data.</text>
</comment>
<keyword evidence="1" id="KW-0472">Membrane</keyword>
<keyword evidence="1" id="KW-0812">Transmembrane</keyword>
<keyword evidence="1" id="KW-1133">Transmembrane helix</keyword>
<evidence type="ECO:0000256" key="1">
    <source>
        <dbReference type="SAM" id="Phobius"/>
    </source>
</evidence>
<protein>
    <submittedName>
        <fullName evidence="2">Uncharacterized protein</fullName>
    </submittedName>
</protein>